<evidence type="ECO:0008006" key="5">
    <source>
        <dbReference type="Google" id="ProtNLM"/>
    </source>
</evidence>
<keyword evidence="2" id="KW-0472">Membrane</keyword>
<evidence type="ECO:0000313" key="3">
    <source>
        <dbReference type="EMBL" id="KAK0630228.1"/>
    </source>
</evidence>
<dbReference type="AlphaFoldDB" id="A0AA39XAA2"/>
<feature type="transmembrane region" description="Helical" evidence="2">
    <location>
        <begin position="47"/>
        <end position="67"/>
    </location>
</feature>
<keyword evidence="2" id="KW-1133">Transmembrane helix</keyword>
<dbReference type="EMBL" id="JAULSR010000002">
    <property type="protein sequence ID" value="KAK0630228.1"/>
    <property type="molecule type" value="Genomic_DNA"/>
</dbReference>
<evidence type="ECO:0000313" key="4">
    <source>
        <dbReference type="Proteomes" id="UP001174934"/>
    </source>
</evidence>
<feature type="region of interest" description="Disordered" evidence="1">
    <location>
        <begin position="198"/>
        <end position="234"/>
    </location>
</feature>
<sequence length="330" mass="36502">MLLKPQGFYGYVFLFARTIEIVLLATITGLVGHFIAMIQDDKQTPAVSLIVALVFTAGATLWTALSWNGYSKRCLSNRATWAVDLILLLPSIAITTFLGMALPTTSCDDLAIPQHNNSLSIQLQPAVFGQINFAGSGQTACDELFIVWELFVAVCSFFAISAASAAFWKLDNKDRVLKNAVRRVRQSLYVLHRREQEPSRFVSPNSQPRQQRERMDDYRPPQPLPRSKNSWGVAASNDTKQGLYQGATGTVKANRVDGRFVQSLDLIEGGNGATQPRLRIPNKPSDAKLPSGARKLDKTGTAPNRLEGEGTGHWRQPLQSEEEFPNDLRS</sequence>
<gene>
    <name evidence="3" type="ORF">B0T17DRAFT_216271</name>
</gene>
<name>A0AA39XAA2_9PEZI</name>
<proteinExistence type="predicted"/>
<comment type="caution">
    <text evidence="3">The sequence shown here is derived from an EMBL/GenBank/DDBJ whole genome shotgun (WGS) entry which is preliminary data.</text>
</comment>
<evidence type="ECO:0000256" key="2">
    <source>
        <dbReference type="SAM" id="Phobius"/>
    </source>
</evidence>
<protein>
    <recommendedName>
        <fullName evidence="5">MARVEL domain-containing protein</fullName>
    </recommendedName>
</protein>
<feature type="compositionally biased region" description="Basic and acidic residues" evidence="1">
    <location>
        <begin position="210"/>
        <end position="219"/>
    </location>
</feature>
<evidence type="ECO:0000256" key="1">
    <source>
        <dbReference type="SAM" id="MobiDB-lite"/>
    </source>
</evidence>
<feature type="compositionally biased region" description="Acidic residues" evidence="1">
    <location>
        <begin position="320"/>
        <end position="330"/>
    </location>
</feature>
<reference evidence="3" key="1">
    <citation type="submission" date="2023-06" db="EMBL/GenBank/DDBJ databases">
        <title>Genome-scale phylogeny and comparative genomics of the fungal order Sordariales.</title>
        <authorList>
            <consortium name="Lawrence Berkeley National Laboratory"/>
            <person name="Hensen N."/>
            <person name="Bonometti L."/>
            <person name="Westerberg I."/>
            <person name="Brannstrom I.O."/>
            <person name="Guillou S."/>
            <person name="Cros-Aarteil S."/>
            <person name="Calhoun S."/>
            <person name="Haridas S."/>
            <person name="Kuo A."/>
            <person name="Mondo S."/>
            <person name="Pangilinan J."/>
            <person name="Riley R."/>
            <person name="LaButti K."/>
            <person name="Andreopoulos B."/>
            <person name="Lipzen A."/>
            <person name="Chen C."/>
            <person name="Yanf M."/>
            <person name="Daum C."/>
            <person name="Ng V."/>
            <person name="Clum A."/>
            <person name="Steindorff A."/>
            <person name="Ohm R."/>
            <person name="Martin F."/>
            <person name="Silar P."/>
            <person name="Natvig D."/>
            <person name="Lalanne C."/>
            <person name="Gautier V."/>
            <person name="Ament-velasquez S.L."/>
            <person name="Kruys A."/>
            <person name="Hutchinson M.I."/>
            <person name="Powell A.J."/>
            <person name="Barry K."/>
            <person name="Miller A.N."/>
            <person name="Grigoriev I.V."/>
            <person name="Debuchy R."/>
            <person name="Gladieux P."/>
            <person name="Thoren M.H."/>
            <person name="Johannesson H."/>
        </authorList>
    </citation>
    <scope>NUCLEOTIDE SEQUENCE</scope>
    <source>
        <strain evidence="3">SMH3391-2</strain>
    </source>
</reference>
<feature type="transmembrane region" description="Helical" evidence="2">
    <location>
        <begin position="145"/>
        <end position="168"/>
    </location>
</feature>
<dbReference type="Proteomes" id="UP001174934">
    <property type="component" value="Unassembled WGS sequence"/>
</dbReference>
<feature type="transmembrane region" description="Helical" evidence="2">
    <location>
        <begin position="12"/>
        <end position="35"/>
    </location>
</feature>
<accession>A0AA39XAA2</accession>
<organism evidence="3 4">
    <name type="scientific">Bombardia bombarda</name>
    <dbReference type="NCBI Taxonomy" id="252184"/>
    <lineage>
        <taxon>Eukaryota</taxon>
        <taxon>Fungi</taxon>
        <taxon>Dikarya</taxon>
        <taxon>Ascomycota</taxon>
        <taxon>Pezizomycotina</taxon>
        <taxon>Sordariomycetes</taxon>
        <taxon>Sordariomycetidae</taxon>
        <taxon>Sordariales</taxon>
        <taxon>Lasiosphaeriaceae</taxon>
        <taxon>Bombardia</taxon>
    </lineage>
</organism>
<keyword evidence="4" id="KW-1185">Reference proteome</keyword>
<keyword evidence="2" id="KW-0812">Transmembrane</keyword>
<feature type="region of interest" description="Disordered" evidence="1">
    <location>
        <begin position="267"/>
        <end position="330"/>
    </location>
</feature>
<feature type="transmembrane region" description="Helical" evidence="2">
    <location>
        <begin position="79"/>
        <end position="102"/>
    </location>
</feature>